<dbReference type="InterPro" id="IPR058532">
    <property type="entry name" value="YjbR/MT2646/Rv2570-like"/>
</dbReference>
<protein>
    <submittedName>
        <fullName evidence="1">MmcQ protein</fullName>
    </submittedName>
</protein>
<dbReference type="InterPro" id="IPR007351">
    <property type="entry name" value="YjbR"/>
</dbReference>
<gene>
    <name evidence="1" type="primary">mmcQ</name>
    <name evidence="1" type="ordered locus">MS0577</name>
</gene>
<dbReference type="AlphaFoldDB" id="Q65V26"/>
<dbReference type="eggNOG" id="COG2315">
    <property type="taxonomic scope" value="Bacteria"/>
</dbReference>
<dbReference type="EMBL" id="AE016827">
    <property type="protein sequence ID" value="AAU37184.1"/>
    <property type="molecule type" value="Genomic_DNA"/>
</dbReference>
<dbReference type="Gene3D" id="3.90.1150.30">
    <property type="match status" value="1"/>
</dbReference>
<dbReference type="STRING" id="221988.MS0577"/>
<dbReference type="InterPro" id="IPR038056">
    <property type="entry name" value="YjbR-like_sf"/>
</dbReference>
<organism evidence="1 2">
    <name type="scientific">Mannheimia succiniciproducens (strain KCTC 0769BP / MBEL55E)</name>
    <dbReference type="NCBI Taxonomy" id="221988"/>
    <lineage>
        <taxon>Bacteria</taxon>
        <taxon>Pseudomonadati</taxon>
        <taxon>Pseudomonadota</taxon>
        <taxon>Gammaproteobacteria</taxon>
        <taxon>Pasteurellales</taxon>
        <taxon>Pasteurellaceae</taxon>
        <taxon>Basfia</taxon>
    </lineage>
</organism>
<evidence type="ECO:0000313" key="2">
    <source>
        <dbReference type="Proteomes" id="UP000000607"/>
    </source>
</evidence>
<dbReference type="KEGG" id="msu:MS0577"/>
<dbReference type="HOGENOM" id="CLU_067569_0_0_6"/>
<evidence type="ECO:0000313" key="1">
    <source>
        <dbReference type="EMBL" id="AAU37184.1"/>
    </source>
</evidence>
<dbReference type="PANTHER" id="PTHR35145:SF1">
    <property type="entry name" value="CYTOPLASMIC PROTEIN"/>
    <property type="match status" value="1"/>
</dbReference>
<keyword evidence="2" id="KW-1185">Reference proteome</keyword>
<dbReference type="Proteomes" id="UP000000607">
    <property type="component" value="Chromosome"/>
</dbReference>
<accession>Q65V26</accession>
<sequence length="281" mass="33129">MLRKISFRCSIKRQINKIGKNNMAKQDLKRHIFDYVLTQYGSEAEYLWKSYPDFAVFRHQDNRKWYAIVMNVEKEKLGLAGSGKINVMNVKCSPEMLSLFLAQEGFLPAYHMNKSHWLTIRLDGSVDKETVCFLLNGSFDLTATKQVKKKLGIMRYSEWIVPANPKYYDVENELHEGKEIFWKQSNNVDVDDIVYIYVTEPTAAIRYKCLVLEVNIPYKYRHEELQIKRVMKIRCLKEYDRKLFTRDKMAQFGVSAVRGPRHMPYSLKREIDNLTNDEVSV</sequence>
<name>Q65V26_MANSM</name>
<reference evidence="1 2" key="1">
    <citation type="journal article" date="2004" name="Nat. Biotechnol.">
        <title>The genome sequence of the capnophilic rumen bacterium Mannheimia succiniciproducens.</title>
        <authorList>
            <person name="Hong S.H."/>
            <person name="Kim J.S."/>
            <person name="Lee S.Y."/>
            <person name="In Y.H."/>
            <person name="Choi S.S."/>
            <person name="Rih J.-K."/>
            <person name="Kim C.H."/>
            <person name="Jeong H."/>
            <person name="Hur C.G."/>
            <person name="Kim J.J."/>
        </authorList>
    </citation>
    <scope>NUCLEOTIDE SEQUENCE [LARGE SCALE GENOMIC DNA]</scope>
    <source>
        <strain evidence="2">KCTC 0769BP / MBEL55E</strain>
    </source>
</reference>
<dbReference type="SUPFAM" id="SSF142906">
    <property type="entry name" value="YjbR-like"/>
    <property type="match status" value="1"/>
</dbReference>
<proteinExistence type="predicted"/>
<dbReference type="Pfam" id="PF04237">
    <property type="entry name" value="YjbR"/>
    <property type="match status" value="1"/>
</dbReference>
<dbReference type="PANTHER" id="PTHR35145">
    <property type="entry name" value="CYTOPLASMIC PROTEIN-RELATED"/>
    <property type="match status" value="1"/>
</dbReference>